<evidence type="ECO:0000313" key="2">
    <source>
        <dbReference type="Proteomes" id="UP000198744"/>
    </source>
</evidence>
<accession>A0A1H8ABZ6</accession>
<gene>
    <name evidence="1" type="ORF">SAMN04489760_1342</name>
</gene>
<protein>
    <submittedName>
        <fullName evidence="1">Uncharacterized protein</fullName>
    </submittedName>
</protein>
<sequence>MTCSEIIVSGLGRKNLPSPSFDLQTRLPFDSVCLTLKDDTLFNFLSSAEYLSCKKRGGRVMPLYLPAHDEFQH</sequence>
<keyword evidence="2" id="KW-1185">Reference proteome</keyword>
<dbReference type="RefSeq" id="WP_093884587.1">
    <property type="nucleotide sequence ID" value="NZ_FOBS01000034.1"/>
</dbReference>
<organism evidence="1 2">
    <name type="scientific">Syntrophus gentianae</name>
    <dbReference type="NCBI Taxonomy" id="43775"/>
    <lineage>
        <taxon>Bacteria</taxon>
        <taxon>Pseudomonadati</taxon>
        <taxon>Thermodesulfobacteriota</taxon>
        <taxon>Syntrophia</taxon>
        <taxon>Syntrophales</taxon>
        <taxon>Syntrophaceae</taxon>
        <taxon>Syntrophus</taxon>
    </lineage>
</organism>
<dbReference type="AlphaFoldDB" id="A0A1H8ABZ6"/>
<dbReference type="STRING" id="43775.SAMN04489760_1342"/>
<name>A0A1H8ABZ6_9BACT</name>
<reference evidence="1 2" key="1">
    <citation type="submission" date="2016-10" db="EMBL/GenBank/DDBJ databases">
        <authorList>
            <person name="de Groot N.N."/>
        </authorList>
    </citation>
    <scope>NUCLEOTIDE SEQUENCE [LARGE SCALE GENOMIC DNA]</scope>
    <source>
        <strain evidence="1 2">DSM 8423</strain>
    </source>
</reference>
<dbReference type="EMBL" id="FOBS01000034">
    <property type="protein sequence ID" value="SEM68073.1"/>
    <property type="molecule type" value="Genomic_DNA"/>
</dbReference>
<evidence type="ECO:0000313" key="1">
    <source>
        <dbReference type="EMBL" id="SEM68073.1"/>
    </source>
</evidence>
<proteinExistence type="predicted"/>
<dbReference type="Proteomes" id="UP000198744">
    <property type="component" value="Unassembled WGS sequence"/>
</dbReference>